<gene>
    <name evidence="2" type="ORF">KP509_16G022000</name>
</gene>
<comment type="caution">
    <text evidence="2">The sequence shown here is derived from an EMBL/GenBank/DDBJ whole genome shotgun (WGS) entry which is preliminary data.</text>
</comment>
<evidence type="ECO:0000256" key="1">
    <source>
        <dbReference type="SAM" id="MobiDB-lite"/>
    </source>
</evidence>
<dbReference type="EMBL" id="CM035421">
    <property type="protein sequence ID" value="KAH7387419.1"/>
    <property type="molecule type" value="Genomic_DNA"/>
</dbReference>
<evidence type="ECO:0000313" key="3">
    <source>
        <dbReference type="Proteomes" id="UP000825935"/>
    </source>
</evidence>
<sequence length="259" mass="28235">MSGTTAATAAVAAKKGVGLLFTATKSGLSALSSSVNKARKTYASKHESSVLAELKNKGLRPADYIAEALQKVYFLYMAGYKNEVVACALNAGKRLIEMEKSSIPLETVTAFGHSVCDECLKYGDFEKGKFQQTMQDFLNKARTGKEHFDRDSLVHDVYYAVLVTAELIGTEWQVLEDAFREGASRVIGNAIHASTGTSDARKKAAKALYIFATQIRIAAQEAEMKRQKALKEAEALLRKEQERQQASQTPLPSTPSGSQ</sequence>
<organism evidence="2 3">
    <name type="scientific">Ceratopteris richardii</name>
    <name type="common">Triangle waterfern</name>
    <dbReference type="NCBI Taxonomy" id="49495"/>
    <lineage>
        <taxon>Eukaryota</taxon>
        <taxon>Viridiplantae</taxon>
        <taxon>Streptophyta</taxon>
        <taxon>Embryophyta</taxon>
        <taxon>Tracheophyta</taxon>
        <taxon>Polypodiopsida</taxon>
        <taxon>Polypodiidae</taxon>
        <taxon>Polypodiales</taxon>
        <taxon>Pteridineae</taxon>
        <taxon>Pteridaceae</taxon>
        <taxon>Parkerioideae</taxon>
        <taxon>Ceratopteris</taxon>
    </lineage>
</organism>
<evidence type="ECO:0000313" key="2">
    <source>
        <dbReference type="EMBL" id="KAH7387419.1"/>
    </source>
</evidence>
<feature type="region of interest" description="Disordered" evidence="1">
    <location>
        <begin position="233"/>
        <end position="259"/>
    </location>
</feature>
<keyword evidence="3" id="KW-1185">Reference proteome</keyword>
<feature type="compositionally biased region" description="Basic and acidic residues" evidence="1">
    <location>
        <begin position="233"/>
        <end position="243"/>
    </location>
</feature>
<dbReference type="AlphaFoldDB" id="A0A8T2T2V2"/>
<reference evidence="2" key="1">
    <citation type="submission" date="2021-08" db="EMBL/GenBank/DDBJ databases">
        <title>WGS assembly of Ceratopteris richardii.</title>
        <authorList>
            <person name="Marchant D.B."/>
            <person name="Chen G."/>
            <person name="Jenkins J."/>
            <person name="Shu S."/>
            <person name="Leebens-Mack J."/>
            <person name="Grimwood J."/>
            <person name="Schmutz J."/>
            <person name="Soltis P."/>
            <person name="Soltis D."/>
            <person name="Chen Z.-H."/>
        </authorList>
    </citation>
    <scope>NUCLEOTIDE SEQUENCE</scope>
    <source>
        <strain evidence="2">Whitten #5841</strain>
        <tissue evidence="2">Leaf</tissue>
    </source>
</reference>
<name>A0A8T2T2V2_CERRI</name>
<dbReference type="Proteomes" id="UP000825935">
    <property type="component" value="Chromosome 16"/>
</dbReference>
<feature type="compositionally biased region" description="Polar residues" evidence="1">
    <location>
        <begin position="244"/>
        <end position="259"/>
    </location>
</feature>
<dbReference type="OrthoDB" id="2018353at2759"/>
<accession>A0A8T2T2V2</accession>
<dbReference type="OMA" id="HKKFGRS"/>
<proteinExistence type="predicted"/>
<protein>
    <submittedName>
        <fullName evidence="2">Uncharacterized protein</fullName>
    </submittedName>
</protein>